<keyword evidence="2" id="KW-1185">Reference proteome</keyword>
<proteinExistence type="predicted"/>
<dbReference type="AlphaFoldDB" id="A0A371BAV6"/>
<dbReference type="Proteomes" id="UP000263993">
    <property type="component" value="Unassembled WGS sequence"/>
</dbReference>
<protein>
    <submittedName>
        <fullName evidence="1">Uncharacterized protein</fullName>
    </submittedName>
</protein>
<dbReference type="EMBL" id="QRGO01000001">
    <property type="protein sequence ID" value="RDV04736.1"/>
    <property type="molecule type" value="Genomic_DNA"/>
</dbReference>
<sequence>MDSAMPVWRIVHQSPVARRIAPSSIGLVLNYDGREARLSIALGEPLSTSGSEADSILAELKILYNAIGTILS</sequence>
<gene>
    <name evidence="1" type="ORF">DXH78_09270</name>
</gene>
<evidence type="ECO:0000313" key="2">
    <source>
        <dbReference type="Proteomes" id="UP000263993"/>
    </source>
</evidence>
<comment type="caution">
    <text evidence="1">The sequence shown here is derived from an EMBL/GenBank/DDBJ whole genome shotgun (WGS) entry which is preliminary data.</text>
</comment>
<name>A0A371BAV6_9BRAD</name>
<accession>A0A371BAV6</accession>
<evidence type="ECO:0000313" key="1">
    <source>
        <dbReference type="EMBL" id="RDV04736.1"/>
    </source>
</evidence>
<organism evidence="1 2">
    <name type="scientific">Undibacter mobilis</name>
    <dbReference type="NCBI Taxonomy" id="2292256"/>
    <lineage>
        <taxon>Bacteria</taxon>
        <taxon>Pseudomonadati</taxon>
        <taxon>Pseudomonadota</taxon>
        <taxon>Alphaproteobacteria</taxon>
        <taxon>Hyphomicrobiales</taxon>
        <taxon>Nitrobacteraceae</taxon>
        <taxon>Undibacter</taxon>
    </lineage>
</organism>
<reference evidence="2" key="1">
    <citation type="submission" date="2018-08" db="EMBL/GenBank/DDBJ databases">
        <authorList>
            <person name="Kim S.-J."/>
            <person name="Jung G.-Y."/>
        </authorList>
    </citation>
    <scope>NUCLEOTIDE SEQUENCE [LARGE SCALE GENOMIC DNA]</scope>
    <source>
        <strain evidence="2">GY_H</strain>
    </source>
</reference>